<dbReference type="AlphaFoldDB" id="A0A9D1JG39"/>
<evidence type="ECO:0000313" key="2">
    <source>
        <dbReference type="EMBL" id="HIR93564.1"/>
    </source>
</evidence>
<reference evidence="2" key="1">
    <citation type="submission" date="2020-10" db="EMBL/GenBank/DDBJ databases">
        <authorList>
            <person name="Gilroy R."/>
        </authorList>
    </citation>
    <scope>NUCLEOTIDE SEQUENCE</scope>
    <source>
        <strain evidence="2">ChiSxjej1B13-7041</strain>
    </source>
</reference>
<dbReference type="PROSITE" id="PS51257">
    <property type="entry name" value="PROKAR_LIPOPROTEIN"/>
    <property type="match status" value="1"/>
</dbReference>
<dbReference type="EMBL" id="DVHU01000081">
    <property type="protein sequence ID" value="HIR93564.1"/>
    <property type="molecule type" value="Genomic_DNA"/>
</dbReference>
<sequence length="213" mass="23517">MTTLLYKELRLAVHPSSLVFSFLGCLVLVPAYPYSAIFMFGCLATYTTFSNSREVNDAWYTAILPVTKGESVLAKCLLITGFQLFQLLFSVPFAFLRNTLNIANNPVGLDATAAWYGFGLILYAVFDLLFLTSFYKNGYQAGKSFILGAIPMALLMVAIEAAAYIPAFSWMDSCKPEDLIKQMPILAIGLVCYGVIGTLAYRTAAKRFEKVDL</sequence>
<feature type="transmembrane region" description="Helical" evidence="1">
    <location>
        <begin position="20"/>
        <end position="46"/>
    </location>
</feature>
<evidence type="ECO:0000256" key="1">
    <source>
        <dbReference type="SAM" id="Phobius"/>
    </source>
</evidence>
<accession>A0A9D1JG39</accession>
<name>A0A9D1JG39_9FIRM</name>
<dbReference type="Proteomes" id="UP000886841">
    <property type="component" value="Unassembled WGS sequence"/>
</dbReference>
<feature type="transmembrane region" description="Helical" evidence="1">
    <location>
        <begin position="185"/>
        <end position="204"/>
    </location>
</feature>
<gene>
    <name evidence="2" type="ORF">IAB98_09130</name>
</gene>
<feature type="transmembrane region" description="Helical" evidence="1">
    <location>
        <begin position="72"/>
        <end position="93"/>
    </location>
</feature>
<proteinExistence type="predicted"/>
<feature type="transmembrane region" description="Helical" evidence="1">
    <location>
        <begin position="144"/>
        <end position="165"/>
    </location>
</feature>
<protein>
    <submittedName>
        <fullName evidence="2">ABC-2 transporter permease</fullName>
    </submittedName>
</protein>
<keyword evidence="1" id="KW-1133">Transmembrane helix</keyword>
<comment type="caution">
    <text evidence="2">The sequence shown here is derived from an EMBL/GenBank/DDBJ whole genome shotgun (WGS) entry which is preliminary data.</text>
</comment>
<reference evidence="2" key="2">
    <citation type="journal article" date="2021" name="PeerJ">
        <title>Extensive microbial diversity within the chicken gut microbiome revealed by metagenomics and culture.</title>
        <authorList>
            <person name="Gilroy R."/>
            <person name="Ravi A."/>
            <person name="Getino M."/>
            <person name="Pursley I."/>
            <person name="Horton D.L."/>
            <person name="Alikhan N.F."/>
            <person name="Baker D."/>
            <person name="Gharbi K."/>
            <person name="Hall N."/>
            <person name="Watson M."/>
            <person name="Adriaenssens E.M."/>
            <person name="Foster-Nyarko E."/>
            <person name="Jarju S."/>
            <person name="Secka A."/>
            <person name="Antonio M."/>
            <person name="Oren A."/>
            <person name="Chaudhuri R.R."/>
            <person name="La Ragione R."/>
            <person name="Hildebrand F."/>
            <person name="Pallen M.J."/>
        </authorList>
    </citation>
    <scope>NUCLEOTIDE SEQUENCE</scope>
    <source>
        <strain evidence="2">ChiSxjej1B13-7041</strain>
    </source>
</reference>
<evidence type="ECO:0000313" key="3">
    <source>
        <dbReference type="Proteomes" id="UP000886841"/>
    </source>
</evidence>
<keyword evidence="1" id="KW-0472">Membrane</keyword>
<organism evidence="2 3">
    <name type="scientific">Candidatus Egerieimonas intestinavium</name>
    <dbReference type="NCBI Taxonomy" id="2840777"/>
    <lineage>
        <taxon>Bacteria</taxon>
        <taxon>Bacillati</taxon>
        <taxon>Bacillota</taxon>
        <taxon>Clostridia</taxon>
        <taxon>Lachnospirales</taxon>
        <taxon>Lachnospiraceae</taxon>
        <taxon>Lachnospiraceae incertae sedis</taxon>
        <taxon>Candidatus Egerieimonas</taxon>
    </lineage>
</organism>
<feature type="transmembrane region" description="Helical" evidence="1">
    <location>
        <begin position="113"/>
        <end position="132"/>
    </location>
</feature>
<keyword evidence="1" id="KW-0812">Transmembrane</keyword>